<keyword evidence="6" id="KW-1185">Reference proteome</keyword>
<gene>
    <name evidence="7" type="primary">LOC118884682</name>
</gene>
<feature type="domain" description="KRAB" evidence="5">
    <location>
        <begin position="1"/>
        <end position="43"/>
    </location>
</feature>
<organism evidence="6 7">
    <name type="scientific">Balaenoptera musculus</name>
    <name type="common">Blue whale</name>
    <dbReference type="NCBI Taxonomy" id="9771"/>
    <lineage>
        <taxon>Eukaryota</taxon>
        <taxon>Metazoa</taxon>
        <taxon>Chordata</taxon>
        <taxon>Craniata</taxon>
        <taxon>Vertebrata</taxon>
        <taxon>Euteleostomi</taxon>
        <taxon>Mammalia</taxon>
        <taxon>Eutheria</taxon>
        <taxon>Laurasiatheria</taxon>
        <taxon>Artiodactyla</taxon>
        <taxon>Whippomorpha</taxon>
        <taxon>Cetacea</taxon>
        <taxon>Mysticeti</taxon>
        <taxon>Balaenopteridae</taxon>
        <taxon>Balaenoptera</taxon>
    </lineage>
</organism>
<dbReference type="PROSITE" id="PS51311">
    <property type="entry name" value="SCGB"/>
    <property type="match status" value="1"/>
</dbReference>
<name>A0A8B8VV73_BALMU</name>
<evidence type="ECO:0000259" key="5">
    <source>
        <dbReference type="PROSITE" id="PS50805"/>
    </source>
</evidence>
<comment type="similarity">
    <text evidence="2">Belongs to the secretoglobin family.</text>
</comment>
<dbReference type="InterPro" id="IPR035960">
    <property type="entry name" value="Secretoglobin_sf"/>
</dbReference>
<keyword evidence="3" id="KW-0964">Secreted</keyword>
<evidence type="ECO:0000313" key="7">
    <source>
        <dbReference type="RefSeq" id="XP_036688332.1"/>
    </source>
</evidence>
<proteinExistence type="inferred from homology"/>
<evidence type="ECO:0000313" key="6">
    <source>
        <dbReference type="Proteomes" id="UP000694857"/>
    </source>
</evidence>
<evidence type="ECO:0000256" key="1">
    <source>
        <dbReference type="ARBA" id="ARBA00004613"/>
    </source>
</evidence>
<dbReference type="KEGG" id="bmus:118884682"/>
<dbReference type="GO" id="GO:0005496">
    <property type="term" value="F:steroid binding"/>
    <property type="evidence" value="ECO:0007669"/>
    <property type="project" value="TreeGrafter"/>
</dbReference>
<protein>
    <submittedName>
        <fullName evidence="7">Major allergen I polypeptide chain 1-like</fullName>
    </submittedName>
</protein>
<dbReference type="OrthoDB" id="9450650at2759"/>
<dbReference type="SMART" id="SM00096">
    <property type="entry name" value="UTG"/>
    <property type="match status" value="1"/>
</dbReference>
<dbReference type="GO" id="GO:0005576">
    <property type="term" value="C:extracellular region"/>
    <property type="evidence" value="ECO:0007669"/>
    <property type="project" value="UniProtKB-SubCell"/>
</dbReference>
<comment type="subcellular location">
    <subcellularLocation>
        <location evidence="1">Secreted</location>
    </subcellularLocation>
</comment>
<dbReference type="InterPro" id="IPR016126">
    <property type="entry name" value="Secretoglobin"/>
</dbReference>
<dbReference type="Gene3D" id="1.20.920.50">
    <property type="match status" value="1"/>
</dbReference>
<sequence>MLETCGLLTSLGYPVPKPDLIHPLKHRQELWVVKRSLSQSACPDCDICPALKETLSLFVAGTPEDYMANVRQYETDPLVLDTASQLKSCADRKLTEEG</sequence>
<dbReference type="PANTHER" id="PTHR21226:SF8">
    <property type="entry name" value="ABPA10-RELATED"/>
    <property type="match status" value="1"/>
</dbReference>
<evidence type="ECO:0000256" key="2">
    <source>
        <dbReference type="ARBA" id="ARBA00008650"/>
    </source>
</evidence>
<reference evidence="7" key="1">
    <citation type="submission" date="2025-08" db="UniProtKB">
        <authorList>
            <consortium name="RefSeq"/>
        </authorList>
    </citation>
    <scope>IDENTIFICATION</scope>
    <source>
        <tissue evidence="7">Epidermis and Blubber</tissue>
    </source>
</reference>
<dbReference type="InterPro" id="IPR001909">
    <property type="entry name" value="KRAB"/>
</dbReference>
<accession>A0A8B8VV73</accession>
<dbReference type="GO" id="GO:0006355">
    <property type="term" value="P:regulation of DNA-templated transcription"/>
    <property type="evidence" value="ECO:0007669"/>
    <property type="project" value="InterPro"/>
</dbReference>
<dbReference type="InterPro" id="IPR053723">
    <property type="entry name" value="Secretoglobin_Domain_sf"/>
</dbReference>
<dbReference type="PROSITE" id="PS50805">
    <property type="entry name" value="KRAB"/>
    <property type="match status" value="1"/>
</dbReference>
<dbReference type="PANTHER" id="PTHR21226">
    <property type="entry name" value="ABPA10-RELATED"/>
    <property type="match status" value="1"/>
</dbReference>
<dbReference type="PRINTS" id="PR00827">
    <property type="entry name" value="FELALLERGEN"/>
</dbReference>
<dbReference type="RefSeq" id="XP_036688332.1">
    <property type="nucleotide sequence ID" value="XM_036832437.1"/>
</dbReference>
<dbReference type="GeneID" id="118884682"/>
<evidence type="ECO:0000256" key="3">
    <source>
        <dbReference type="ARBA" id="ARBA00022525"/>
    </source>
</evidence>
<dbReference type="InterPro" id="IPR006178">
    <property type="entry name" value="CH1-like"/>
</dbReference>
<dbReference type="Pfam" id="PF01099">
    <property type="entry name" value="Uteroglobin"/>
    <property type="match status" value="1"/>
</dbReference>
<dbReference type="Proteomes" id="UP000694857">
    <property type="component" value="Chromosome 19"/>
</dbReference>
<keyword evidence="4" id="KW-0732">Signal</keyword>
<dbReference type="SUPFAM" id="SSF48201">
    <property type="entry name" value="Uteroglobin-like"/>
    <property type="match status" value="1"/>
</dbReference>
<evidence type="ECO:0000256" key="4">
    <source>
        <dbReference type="ARBA" id="ARBA00022729"/>
    </source>
</evidence>
<dbReference type="AlphaFoldDB" id="A0A8B8VV73"/>